<sequence>MHHQSSSSKILEMENSEKSLLESSMRHGKLIFEDNHQRFTKPSEYVRVRFDFDVDVLAKYIA</sequence>
<dbReference type="Proteomes" id="UP000276133">
    <property type="component" value="Unassembled WGS sequence"/>
</dbReference>
<dbReference type="EMBL" id="REGN01003595">
    <property type="protein sequence ID" value="RNA21807.1"/>
    <property type="molecule type" value="Genomic_DNA"/>
</dbReference>
<organism evidence="1 2">
    <name type="scientific">Brachionus plicatilis</name>
    <name type="common">Marine rotifer</name>
    <name type="synonym">Brachionus muelleri</name>
    <dbReference type="NCBI Taxonomy" id="10195"/>
    <lineage>
        <taxon>Eukaryota</taxon>
        <taxon>Metazoa</taxon>
        <taxon>Spiralia</taxon>
        <taxon>Gnathifera</taxon>
        <taxon>Rotifera</taxon>
        <taxon>Eurotatoria</taxon>
        <taxon>Monogononta</taxon>
        <taxon>Pseudotrocha</taxon>
        <taxon>Ploima</taxon>
        <taxon>Brachionidae</taxon>
        <taxon>Brachionus</taxon>
    </lineage>
</organism>
<dbReference type="AlphaFoldDB" id="A0A3M7RE72"/>
<evidence type="ECO:0000313" key="1">
    <source>
        <dbReference type="EMBL" id="RNA21807.1"/>
    </source>
</evidence>
<accession>A0A3M7RE72</accession>
<feature type="non-terminal residue" evidence="1">
    <location>
        <position position="62"/>
    </location>
</feature>
<gene>
    <name evidence="1" type="ORF">BpHYR1_019210</name>
</gene>
<reference evidence="1 2" key="1">
    <citation type="journal article" date="2018" name="Sci. Rep.">
        <title>Genomic signatures of local adaptation to the degree of environmental predictability in rotifers.</title>
        <authorList>
            <person name="Franch-Gras L."/>
            <person name="Hahn C."/>
            <person name="Garcia-Roger E.M."/>
            <person name="Carmona M.J."/>
            <person name="Serra M."/>
            <person name="Gomez A."/>
        </authorList>
    </citation>
    <scope>NUCLEOTIDE SEQUENCE [LARGE SCALE GENOMIC DNA]</scope>
    <source>
        <strain evidence="1">HYR1</strain>
    </source>
</reference>
<comment type="caution">
    <text evidence="1">The sequence shown here is derived from an EMBL/GenBank/DDBJ whole genome shotgun (WGS) entry which is preliminary data.</text>
</comment>
<evidence type="ECO:0000313" key="2">
    <source>
        <dbReference type="Proteomes" id="UP000276133"/>
    </source>
</evidence>
<proteinExistence type="predicted"/>
<protein>
    <submittedName>
        <fullName evidence="1">Uncharacterized protein</fullName>
    </submittedName>
</protein>
<keyword evidence="2" id="KW-1185">Reference proteome</keyword>
<name>A0A3M7RE72_BRAPC</name>